<evidence type="ECO:0000313" key="5">
    <source>
        <dbReference type="Proteomes" id="UP000050517"/>
    </source>
</evidence>
<dbReference type="Proteomes" id="UP000050517">
    <property type="component" value="Unassembled WGS sequence"/>
</dbReference>
<evidence type="ECO:0000313" key="4">
    <source>
        <dbReference type="EMBL" id="KQB84638.1"/>
    </source>
</evidence>
<dbReference type="STRING" id="1544416.Cocul_01447"/>
<reference evidence="4 5" key="1">
    <citation type="submission" date="2015-10" db="EMBL/GenBank/DDBJ databases">
        <title>Corynebacteirum lowii and Corynebacterium oculi species nova, derived from human clinical disease and and emended description of Corynebacterium mastiditis.</title>
        <authorList>
            <person name="Bernard K."/>
            <person name="Pacheco A.L."/>
            <person name="Mcdougall C."/>
            <person name="Burtx T."/>
            <person name="Weibe D."/>
            <person name="Tyler S."/>
            <person name="Olson A.B."/>
            <person name="Cnockaert M."/>
            <person name="Eguchi H."/>
            <person name="Kuwahara T."/>
            <person name="Nakayama-Imaohji H."/>
            <person name="Boudewijins M."/>
            <person name="Van Hoecke F."/>
            <person name="Bernier A.-M."/>
            <person name="Vandamme P."/>
        </authorList>
    </citation>
    <scope>NUCLEOTIDE SEQUENCE [LARGE SCALE GENOMIC DNA]</scope>
    <source>
        <strain evidence="4 5">NML 130210</strain>
    </source>
</reference>
<accession>A0A0Q0TZD7</accession>
<protein>
    <submittedName>
        <fullName evidence="4">Uncharacterized protein</fullName>
    </submittedName>
</protein>
<keyword evidence="3" id="KW-0812">Transmembrane</keyword>
<comment type="caution">
    <text evidence="4">The sequence shown here is derived from an EMBL/GenBank/DDBJ whole genome shotgun (WGS) entry which is preliminary data.</text>
</comment>
<keyword evidence="3" id="KW-0472">Membrane</keyword>
<proteinExistence type="predicted"/>
<gene>
    <name evidence="4" type="ORF">Cocul_01447</name>
</gene>
<evidence type="ECO:0000256" key="2">
    <source>
        <dbReference type="SAM" id="MobiDB-lite"/>
    </source>
</evidence>
<name>A0A0Q0TZD7_9CORY</name>
<evidence type="ECO:0000256" key="1">
    <source>
        <dbReference type="SAM" id="Coils"/>
    </source>
</evidence>
<dbReference type="AlphaFoldDB" id="A0A0Q0TZD7"/>
<dbReference type="EMBL" id="LKST01000002">
    <property type="protein sequence ID" value="KQB84638.1"/>
    <property type="molecule type" value="Genomic_DNA"/>
</dbReference>
<dbReference type="PATRIC" id="fig|1544416.3.peg.1451"/>
<dbReference type="RefSeq" id="WP_055122541.1">
    <property type="nucleotide sequence ID" value="NZ_LKST01000002.1"/>
</dbReference>
<feature type="region of interest" description="Disordered" evidence="2">
    <location>
        <begin position="169"/>
        <end position="234"/>
    </location>
</feature>
<dbReference type="OrthoDB" id="4407235at2"/>
<feature type="coiled-coil region" evidence="1">
    <location>
        <begin position="32"/>
        <end position="81"/>
    </location>
</feature>
<keyword evidence="3" id="KW-1133">Transmembrane helix</keyword>
<feature type="compositionally biased region" description="Polar residues" evidence="2">
    <location>
        <begin position="177"/>
        <end position="191"/>
    </location>
</feature>
<feature type="compositionally biased region" description="Basic and acidic residues" evidence="2">
    <location>
        <begin position="194"/>
        <end position="209"/>
    </location>
</feature>
<feature type="transmembrane region" description="Helical" evidence="3">
    <location>
        <begin position="137"/>
        <end position="158"/>
    </location>
</feature>
<feature type="region of interest" description="Disordered" evidence="2">
    <location>
        <begin position="86"/>
        <end position="130"/>
    </location>
</feature>
<evidence type="ECO:0000256" key="3">
    <source>
        <dbReference type="SAM" id="Phobius"/>
    </source>
</evidence>
<sequence length="234" mass="26374">MNTTVMKMALSTGRDAWSRYRDFRERKASEAYDALADAAETASRNYEDATENFKENAGKVAKQARRRLNNAVETLESKGKDLYDSAAEAQKKNTKEAKKMSRRTKRRAEKAAAKATAKAQKKVDRKENRKKGPVRRAFGFLLVLSALAGVGAALWNYFRKPAEVGPMPPRIKEFATSRPTQSELIYSSSAPTPEEEKQKQEEQAQKDNEEGLTAEGEDLIASLDEQLERHRKED</sequence>
<keyword evidence="1" id="KW-0175">Coiled coil</keyword>
<feature type="compositionally biased region" description="Basic and acidic residues" evidence="2">
    <location>
        <begin position="86"/>
        <end position="99"/>
    </location>
</feature>
<organism evidence="4 5">
    <name type="scientific">Corynebacterium oculi</name>
    <dbReference type="NCBI Taxonomy" id="1544416"/>
    <lineage>
        <taxon>Bacteria</taxon>
        <taxon>Bacillati</taxon>
        <taxon>Actinomycetota</taxon>
        <taxon>Actinomycetes</taxon>
        <taxon>Mycobacteriales</taxon>
        <taxon>Corynebacteriaceae</taxon>
        <taxon>Corynebacterium</taxon>
    </lineage>
</organism>
<keyword evidence="5" id="KW-1185">Reference proteome</keyword>